<dbReference type="CDD" id="cd00165">
    <property type="entry name" value="S4"/>
    <property type="match status" value="1"/>
</dbReference>
<proteinExistence type="inferred from homology"/>
<evidence type="ECO:0000259" key="6">
    <source>
        <dbReference type="SMART" id="SM00363"/>
    </source>
</evidence>
<comment type="subunit">
    <text evidence="5">Associates with stalled 50S ribosomal subunits. Binds to RqcH, 23S rRNA and the P-site tRNA. Does not require RqcH for association with 50S subunits.</text>
</comment>
<dbReference type="Proteomes" id="UP000199708">
    <property type="component" value="Unassembled WGS sequence"/>
</dbReference>
<dbReference type="GO" id="GO:0043023">
    <property type="term" value="F:ribosomal large subunit binding"/>
    <property type="evidence" value="ECO:0007669"/>
    <property type="project" value="UniProtKB-UniRule"/>
</dbReference>
<evidence type="ECO:0000313" key="8">
    <source>
        <dbReference type="Proteomes" id="UP000199708"/>
    </source>
</evidence>
<dbReference type="InterPro" id="IPR036986">
    <property type="entry name" value="S4_RNA-bd_sf"/>
</dbReference>
<evidence type="ECO:0000313" key="7">
    <source>
        <dbReference type="EMBL" id="SDG12651.1"/>
    </source>
</evidence>
<keyword evidence="4 5" id="KW-0648">Protein biosynthesis</keyword>
<dbReference type="Gene3D" id="3.10.290.10">
    <property type="entry name" value="RNA-binding S4 domain"/>
    <property type="match status" value="1"/>
</dbReference>
<sequence>MRLDKFLKISRIIKRRTVAKEVADQGRVQINGQVAKSSSTVKVEDEIKITFGNRMMVIKVKQLQESTKKEDAAKMYELIGEEIIEK</sequence>
<dbReference type="SMART" id="SM00363">
    <property type="entry name" value="S4"/>
    <property type="match status" value="1"/>
</dbReference>
<evidence type="ECO:0000256" key="4">
    <source>
        <dbReference type="ARBA" id="ARBA00022917"/>
    </source>
</evidence>
<dbReference type="Pfam" id="PF01479">
    <property type="entry name" value="S4"/>
    <property type="match status" value="1"/>
</dbReference>
<dbReference type="SUPFAM" id="SSF55174">
    <property type="entry name" value="Alpha-L RNA-binding motif"/>
    <property type="match status" value="1"/>
</dbReference>
<keyword evidence="2 5" id="KW-0699">rRNA-binding</keyword>
<dbReference type="PIRSF" id="PIRSF038881">
    <property type="entry name" value="RNAbp_HP1423"/>
    <property type="match status" value="1"/>
</dbReference>
<dbReference type="EMBL" id="FNCK01000003">
    <property type="protein sequence ID" value="SDG12651.1"/>
    <property type="molecule type" value="Genomic_DNA"/>
</dbReference>
<keyword evidence="8" id="KW-1185">Reference proteome</keyword>
<gene>
    <name evidence="5" type="primary">rqcP</name>
    <name evidence="7" type="ORF">SAMN05421791_103126</name>
</gene>
<evidence type="ECO:0000256" key="1">
    <source>
        <dbReference type="ARBA" id="ARBA00022555"/>
    </source>
</evidence>
<protein>
    <recommendedName>
        <fullName evidence="5">RQC P-site tRNA stabilizing factor</fullName>
        <shortName evidence="5">RqcP</shortName>
    </recommendedName>
    <alternativeName>
        <fullName evidence="5">Ribosome-associated protein quality control protein P</fullName>
    </alternativeName>
</protein>
<keyword evidence="1 5" id="KW-0820">tRNA-binding</keyword>
<comment type="similarity">
    <text evidence="5">Belongs to the RqcP family.</text>
</comment>
<organism evidence="7 8">
    <name type="scientific">Facklamia miroungae</name>
    <dbReference type="NCBI Taxonomy" id="120956"/>
    <lineage>
        <taxon>Bacteria</taxon>
        <taxon>Bacillati</taxon>
        <taxon>Bacillota</taxon>
        <taxon>Bacilli</taxon>
        <taxon>Lactobacillales</taxon>
        <taxon>Aerococcaceae</taxon>
        <taxon>Facklamia</taxon>
    </lineage>
</organism>
<feature type="domain" description="RNA-binding S4" evidence="6">
    <location>
        <begin position="1"/>
        <end position="63"/>
    </location>
</feature>
<dbReference type="OrthoDB" id="9805210at2"/>
<dbReference type="InterPro" id="IPR002942">
    <property type="entry name" value="S4_RNA-bd"/>
</dbReference>
<dbReference type="PROSITE" id="PS50889">
    <property type="entry name" value="S4"/>
    <property type="match status" value="1"/>
</dbReference>
<evidence type="ECO:0000256" key="5">
    <source>
        <dbReference type="HAMAP-Rule" id="MF_00871"/>
    </source>
</evidence>
<keyword evidence="7" id="KW-0346">Stress response</keyword>
<dbReference type="HAMAP" id="MF_00871">
    <property type="entry name" value="RqcP"/>
    <property type="match status" value="1"/>
</dbReference>
<name>A0A1G7RPE3_9LACT</name>
<reference evidence="7 8" key="1">
    <citation type="submission" date="2016-10" db="EMBL/GenBank/DDBJ databases">
        <authorList>
            <person name="de Groot N.N."/>
        </authorList>
    </citation>
    <scope>NUCLEOTIDE SEQUENCE [LARGE SCALE GENOMIC DNA]</scope>
    <source>
        <strain evidence="7 8">ATCC BAA-466</strain>
    </source>
</reference>
<dbReference type="AlphaFoldDB" id="A0A1G7RPE3"/>
<dbReference type="InterPro" id="IPR025490">
    <property type="entry name" value="RqcP"/>
</dbReference>
<accession>A0A1G7RPE3</accession>
<comment type="function">
    <text evidence="5">Key component of the ribosome quality control system (RQC), a ribosome-associated complex that mediates the extraction of incompletely synthesized nascent chains from stalled ribosomes and their subsequent degradation. RqcH recruits Ala-charged tRNA, and with RqcP directs the elongation of stalled nascent chains on 50S ribosomal subunits, leading to non-templated C-terminal alanine extensions (Ala tail). The Ala tail promotes nascent chain degradation. RqcP is associated with the translocation-like movement of the peptidyl-tRNA from the A-site into the P-site.</text>
</comment>
<keyword evidence="3 5" id="KW-0694">RNA-binding</keyword>
<evidence type="ECO:0000256" key="3">
    <source>
        <dbReference type="ARBA" id="ARBA00022884"/>
    </source>
</evidence>
<evidence type="ECO:0000256" key="2">
    <source>
        <dbReference type="ARBA" id="ARBA00022730"/>
    </source>
</evidence>
<dbReference type="GO" id="GO:0072344">
    <property type="term" value="P:rescue of stalled ribosome"/>
    <property type="evidence" value="ECO:0007669"/>
    <property type="project" value="UniProtKB-UniRule"/>
</dbReference>
<dbReference type="RefSeq" id="WP_090289539.1">
    <property type="nucleotide sequence ID" value="NZ_FNCK01000003.1"/>
</dbReference>
<dbReference type="GO" id="GO:0000049">
    <property type="term" value="F:tRNA binding"/>
    <property type="evidence" value="ECO:0007669"/>
    <property type="project" value="UniProtKB-UniRule"/>
</dbReference>
<dbReference type="GO" id="GO:0019843">
    <property type="term" value="F:rRNA binding"/>
    <property type="evidence" value="ECO:0007669"/>
    <property type="project" value="UniProtKB-UniRule"/>
</dbReference>
<dbReference type="STRING" id="120956.SAMN05421791_103126"/>